<sequence>MAPWNEVDDKELDSLSEYSIVLARCCLAALRENRCKEFGGELTDEWGMALVVAWGENKMSTWKERLAMVRCSRVRLSGGFGWHIGEARIEKKYRDQDYLFKPQLLKYE</sequence>
<reference evidence="1 2" key="1">
    <citation type="submission" date="2019-11" db="EMBL/GenBank/DDBJ databases">
        <title>Whole genome sequence of Oryza granulata.</title>
        <authorList>
            <person name="Li W."/>
        </authorList>
    </citation>
    <scope>NUCLEOTIDE SEQUENCE [LARGE SCALE GENOMIC DNA]</scope>
    <source>
        <strain evidence="2">cv. Menghai</strain>
        <tissue evidence="1">Leaf</tissue>
    </source>
</reference>
<evidence type="ECO:0000313" key="1">
    <source>
        <dbReference type="EMBL" id="KAF0892064.1"/>
    </source>
</evidence>
<dbReference type="AlphaFoldDB" id="A0A6G1BWP8"/>
<protein>
    <submittedName>
        <fullName evidence="1">Uncharacterized protein</fullName>
    </submittedName>
</protein>
<accession>A0A6G1BWP8</accession>
<evidence type="ECO:0000313" key="2">
    <source>
        <dbReference type="Proteomes" id="UP000479710"/>
    </source>
</evidence>
<gene>
    <name evidence="1" type="ORF">E2562_013460</name>
</gene>
<name>A0A6G1BWP8_9ORYZ</name>
<comment type="caution">
    <text evidence="1">The sequence shown here is derived from an EMBL/GenBank/DDBJ whole genome shotgun (WGS) entry which is preliminary data.</text>
</comment>
<organism evidence="1 2">
    <name type="scientific">Oryza meyeriana var. granulata</name>
    <dbReference type="NCBI Taxonomy" id="110450"/>
    <lineage>
        <taxon>Eukaryota</taxon>
        <taxon>Viridiplantae</taxon>
        <taxon>Streptophyta</taxon>
        <taxon>Embryophyta</taxon>
        <taxon>Tracheophyta</taxon>
        <taxon>Spermatophyta</taxon>
        <taxon>Magnoliopsida</taxon>
        <taxon>Liliopsida</taxon>
        <taxon>Poales</taxon>
        <taxon>Poaceae</taxon>
        <taxon>BOP clade</taxon>
        <taxon>Oryzoideae</taxon>
        <taxon>Oryzeae</taxon>
        <taxon>Oryzinae</taxon>
        <taxon>Oryza</taxon>
        <taxon>Oryza meyeriana</taxon>
    </lineage>
</organism>
<keyword evidence="2" id="KW-1185">Reference proteome</keyword>
<proteinExistence type="predicted"/>
<dbReference type="EMBL" id="SPHZ02000011">
    <property type="protein sequence ID" value="KAF0892064.1"/>
    <property type="molecule type" value="Genomic_DNA"/>
</dbReference>
<dbReference type="Proteomes" id="UP000479710">
    <property type="component" value="Unassembled WGS sequence"/>
</dbReference>